<dbReference type="PANTHER" id="PTHR22753">
    <property type="entry name" value="TRANSMEMBRANE PROTEIN 68"/>
    <property type="match status" value="1"/>
</dbReference>
<dbReference type="OrthoDB" id="44277at2759"/>
<dbReference type="GO" id="GO:0019432">
    <property type="term" value="P:triglyceride biosynthetic process"/>
    <property type="evidence" value="ECO:0007669"/>
    <property type="project" value="UniProtKB-ARBA"/>
</dbReference>
<protein>
    <recommendedName>
        <fullName evidence="4">Acyltransferase</fullName>
        <ecNumber evidence="4">2.3.1.-</ecNumber>
    </recommendedName>
</protein>
<keyword evidence="2 4" id="KW-0808">Transferase</keyword>
<keyword evidence="6" id="KW-1185">Reference proteome</keyword>
<keyword evidence="4" id="KW-0256">Endoplasmic reticulum</keyword>
<evidence type="ECO:0000256" key="4">
    <source>
        <dbReference type="RuleBase" id="RU367023"/>
    </source>
</evidence>
<reference evidence="6" key="1">
    <citation type="submission" date="2016-04" db="EMBL/GenBank/DDBJ databases">
        <title>Cephalotus genome sequencing.</title>
        <authorList>
            <person name="Fukushima K."/>
            <person name="Hasebe M."/>
            <person name="Fang X."/>
        </authorList>
    </citation>
    <scope>NUCLEOTIDE SEQUENCE [LARGE SCALE GENOMIC DNA]</scope>
    <source>
        <strain evidence="6">cv. St1</strain>
    </source>
</reference>
<dbReference type="AlphaFoldDB" id="A0A1Q3DA93"/>
<dbReference type="InterPro" id="IPR007130">
    <property type="entry name" value="DAGAT"/>
</dbReference>
<dbReference type="GO" id="GO:0004144">
    <property type="term" value="F:diacylglycerol O-acyltransferase activity"/>
    <property type="evidence" value="ECO:0007669"/>
    <property type="project" value="UniProtKB-ARBA"/>
</dbReference>
<accession>A0A1Q3DA93</accession>
<proteinExistence type="inferred from homology"/>
<organism evidence="5 6">
    <name type="scientific">Cephalotus follicularis</name>
    <name type="common">Albany pitcher plant</name>
    <dbReference type="NCBI Taxonomy" id="3775"/>
    <lineage>
        <taxon>Eukaryota</taxon>
        <taxon>Viridiplantae</taxon>
        <taxon>Streptophyta</taxon>
        <taxon>Embryophyta</taxon>
        <taxon>Tracheophyta</taxon>
        <taxon>Spermatophyta</taxon>
        <taxon>Magnoliopsida</taxon>
        <taxon>eudicotyledons</taxon>
        <taxon>Gunneridae</taxon>
        <taxon>Pentapetalae</taxon>
        <taxon>rosids</taxon>
        <taxon>fabids</taxon>
        <taxon>Oxalidales</taxon>
        <taxon>Cephalotaceae</taxon>
        <taxon>Cephalotus</taxon>
    </lineage>
</organism>
<feature type="non-terminal residue" evidence="5">
    <location>
        <position position="1"/>
    </location>
</feature>
<dbReference type="EMBL" id="BDDD01005480">
    <property type="protein sequence ID" value="GAV89404.1"/>
    <property type="molecule type" value="Genomic_DNA"/>
</dbReference>
<dbReference type="PANTHER" id="PTHR22753:SF24">
    <property type="entry name" value="ESTERASE_LIPASE_THIOESTERASE FAMILY PROTEIN"/>
    <property type="match status" value="1"/>
</dbReference>
<dbReference type="Proteomes" id="UP000187406">
    <property type="component" value="Unassembled WGS sequence"/>
</dbReference>
<sequence>IHLGGPLRMAMDNMVKGVALQQTVGDLSQDLVAITSYLSVMVADILPRETFEWKLKILKSASGFANSRLHTVKAQTLLLSRSLLYSTIIHIFYVDFIYFLSNWQYSQKANHSAVREDAYRFSNAAYVCQEDGLDVETIIKGASFYRREKFHDYVKDFVPPTPSEFTKIYESNRLIVAAMSPIMLSTLEDGKIVKGLAGIPSDGPVLFIGYHMLLGLDLAPMVCQFMMERNILLRGMAHPLMFFRAKDGDLPESTFNTVRVMGAIPVTATNFYKLLSSKSHVLLYPGGMREAIHMKGEQYKLIWPEQSEFVRMAARFGAKIVPFAHVGEDDFGEVVFDLNEQMKIPYFKAKIEEYTDETVRLGTDVEGEVGNQKIHLPWILPKVPGQLYYYFGKPIETAGREKELMEKEKARELYLQIKSGVKNCIVYLKEKRENNPYRNILARVTYQATHGFTSDVPTFDL</sequence>
<gene>
    <name evidence="5" type="ORF">CFOL_v3_32819</name>
</gene>
<evidence type="ECO:0000256" key="3">
    <source>
        <dbReference type="ARBA" id="ARBA00023315"/>
    </source>
</evidence>
<dbReference type="InParanoid" id="A0A1Q3DA93"/>
<comment type="similarity">
    <text evidence="1 4">Belongs to the diacylglycerol acyltransferase family.</text>
</comment>
<dbReference type="STRING" id="3775.A0A1Q3DA93"/>
<evidence type="ECO:0000313" key="6">
    <source>
        <dbReference type="Proteomes" id="UP000187406"/>
    </source>
</evidence>
<evidence type="ECO:0000313" key="5">
    <source>
        <dbReference type="EMBL" id="GAV89404.1"/>
    </source>
</evidence>
<comment type="caution">
    <text evidence="5">The sequence shown here is derived from an EMBL/GenBank/DDBJ whole genome shotgun (WGS) entry which is preliminary data.</text>
</comment>
<evidence type="ECO:0000256" key="1">
    <source>
        <dbReference type="ARBA" id="ARBA00005420"/>
    </source>
</evidence>
<feature type="non-terminal residue" evidence="5">
    <location>
        <position position="461"/>
    </location>
</feature>
<evidence type="ECO:0000256" key="2">
    <source>
        <dbReference type="ARBA" id="ARBA00022679"/>
    </source>
</evidence>
<dbReference type="EC" id="2.3.1.-" evidence="4"/>
<name>A0A1Q3DA93_CEPFO</name>
<dbReference type="GO" id="GO:0005789">
    <property type="term" value="C:endoplasmic reticulum membrane"/>
    <property type="evidence" value="ECO:0007669"/>
    <property type="project" value="UniProtKB-SubCell"/>
</dbReference>
<dbReference type="CDD" id="cd07987">
    <property type="entry name" value="LPLAT_MGAT-like"/>
    <property type="match status" value="1"/>
</dbReference>
<dbReference type="Pfam" id="PF03982">
    <property type="entry name" value="DAGAT"/>
    <property type="match status" value="1"/>
</dbReference>
<keyword evidence="3" id="KW-0012">Acyltransferase</keyword>
<comment type="subcellular location">
    <subcellularLocation>
        <location evidence="4">Endoplasmic reticulum membrane</location>
        <topology evidence="4">Multi-pass membrane protein</topology>
    </subcellularLocation>
</comment>